<evidence type="ECO:0000313" key="3">
    <source>
        <dbReference type="Proteomes" id="UP000248044"/>
    </source>
</evidence>
<protein>
    <recommendedName>
        <fullName evidence="1">FAD linked oxidase N-terminal domain-containing protein</fullName>
    </recommendedName>
</protein>
<dbReference type="RefSeq" id="WP_110270935.1">
    <property type="nucleotide sequence ID" value="NZ_CP029289.2"/>
</dbReference>
<keyword evidence="3" id="KW-1185">Reference proteome</keyword>
<accession>A0A2U9IGJ6</accession>
<dbReference type="Pfam" id="PF01565">
    <property type="entry name" value="FAD_binding_4"/>
    <property type="match status" value="1"/>
</dbReference>
<dbReference type="SUPFAM" id="SSF56176">
    <property type="entry name" value="FAD-binding/transporter-associated domain-like"/>
    <property type="match status" value="1"/>
</dbReference>
<dbReference type="InterPro" id="IPR006094">
    <property type="entry name" value="Oxid_FAD_bind_N"/>
</dbReference>
<dbReference type="AlphaFoldDB" id="A0A2U9IGJ6"/>
<dbReference type="GeneID" id="36832698"/>
<dbReference type="EMBL" id="CP029289">
    <property type="protein sequence ID" value="AWR95054.1"/>
    <property type="molecule type" value="Genomic_DNA"/>
</dbReference>
<sequence length="175" mass="19402">MLISRPGNDFNEIGINDIPVIPTSFYMSTLGGYAATGAYGFGALKNGALWDNLIEVEIYTPKGFYTVTGKNILSTTLAAGTTGIITKIKMRLVNRKYKKINIVKKTFNSLSKALDDAFNILNSTEFLSIRNYGMAKEIDPEYSWDKWNIIYGVYDENGQSYATKDIITSFAGSSQ</sequence>
<name>A0A2U9IGJ6_9CREN</name>
<feature type="domain" description="FAD linked oxidase N-terminal" evidence="1">
    <location>
        <begin position="19"/>
        <end position="63"/>
    </location>
</feature>
<reference evidence="2 3" key="1">
    <citation type="submission" date="2018-05" db="EMBL/GenBank/DDBJ databases">
        <title>Complete Genome Sequences of Extremely Thermoacidophilic, Metal-Mobilizing Type-Strain Members of the Archaeal Family Sulfolobaceae: Acidianus brierleyi DSM-1651T, Acidianus sulfidivorans DSM-18786T, Metallosphaera hakonensis DSM-7519T, and Metallosphaera prunae DSM-10039T.</title>
        <authorList>
            <person name="Counts J.A."/>
            <person name="Kelly R.M."/>
        </authorList>
    </citation>
    <scope>NUCLEOTIDE SEQUENCE [LARGE SCALE GENOMIC DNA]</scope>
    <source>
        <strain evidence="2 3">DSM 1651</strain>
    </source>
</reference>
<organism evidence="2 3">
    <name type="scientific">Acidianus brierleyi</name>
    <dbReference type="NCBI Taxonomy" id="41673"/>
    <lineage>
        <taxon>Archaea</taxon>
        <taxon>Thermoproteota</taxon>
        <taxon>Thermoprotei</taxon>
        <taxon>Sulfolobales</taxon>
        <taxon>Sulfolobaceae</taxon>
        <taxon>Acidianus</taxon>
    </lineage>
</organism>
<dbReference type="KEGG" id="abri:DFR85_11040"/>
<dbReference type="InterPro" id="IPR036318">
    <property type="entry name" value="FAD-bd_PCMH-like_sf"/>
</dbReference>
<dbReference type="GO" id="GO:0050660">
    <property type="term" value="F:flavin adenine dinucleotide binding"/>
    <property type="evidence" value="ECO:0007669"/>
    <property type="project" value="InterPro"/>
</dbReference>
<dbReference type="Proteomes" id="UP000248044">
    <property type="component" value="Chromosome"/>
</dbReference>
<dbReference type="InterPro" id="IPR016169">
    <property type="entry name" value="FAD-bd_PCMH_sub2"/>
</dbReference>
<dbReference type="Gene3D" id="3.30.465.10">
    <property type="match status" value="1"/>
</dbReference>
<evidence type="ECO:0000259" key="1">
    <source>
        <dbReference type="Pfam" id="PF01565"/>
    </source>
</evidence>
<evidence type="ECO:0000313" key="2">
    <source>
        <dbReference type="EMBL" id="AWR95054.1"/>
    </source>
</evidence>
<gene>
    <name evidence="2" type="ORF">DFR85_11040</name>
</gene>
<proteinExistence type="predicted"/>